<dbReference type="RefSeq" id="WP_105592558.1">
    <property type="nucleotide sequence ID" value="NZ_PDET01000005.1"/>
</dbReference>
<comment type="caution">
    <text evidence="1">The sequence shown here is derived from an EMBL/GenBank/DDBJ whole genome shotgun (WGS) entry which is preliminary data.</text>
</comment>
<dbReference type="NCBIfam" id="NF007704">
    <property type="entry name" value="PRK10396.1"/>
    <property type="match status" value="1"/>
</dbReference>
<accession>A0A2S9IDH9</accession>
<evidence type="ECO:0000313" key="2">
    <source>
        <dbReference type="Proteomes" id="UP000239181"/>
    </source>
</evidence>
<dbReference type="Gene3D" id="1.20.120.740">
    <property type="entry name" value="YgfB uncharacterised protein family UPF0149, PF03695"/>
    <property type="match status" value="1"/>
</dbReference>
<dbReference type="InterPro" id="IPR011978">
    <property type="entry name" value="YgfB-like"/>
</dbReference>
<dbReference type="Pfam" id="PF03695">
    <property type="entry name" value="UPF0149"/>
    <property type="match status" value="1"/>
</dbReference>
<sequence length="185" mass="21002">MQQGPLTEEQLEWLDDILMKYSTDTSLVDASELDGMLTAIVSAPVAVPPAEWLPAIWGGEAEMPDWESEEEFRRFHDLLSQHMNDIVDRLSGYPDQFEPLFGINTVNGEDYTVVEEWCFGYMKGVDLGDWSSLPPSQEPSLLVIALHGREENFERLETLTVEEYEISVEAIRPAAISLYVKQPLH</sequence>
<evidence type="ECO:0000313" key="1">
    <source>
        <dbReference type="EMBL" id="PRD15846.1"/>
    </source>
</evidence>
<dbReference type="InterPro" id="IPR036255">
    <property type="entry name" value="YgfB-like_sf"/>
</dbReference>
<dbReference type="SUPFAM" id="SSF101327">
    <property type="entry name" value="YgfB-like"/>
    <property type="match status" value="1"/>
</dbReference>
<dbReference type="EMBL" id="PDET01000005">
    <property type="protein sequence ID" value="PRD15846.1"/>
    <property type="molecule type" value="Genomic_DNA"/>
</dbReference>
<reference evidence="1 2" key="1">
    <citation type="submission" date="2017-10" db="EMBL/GenBank/DDBJ databases">
        <title>Draft genome of two endophytic bacteria isolated from 'guarana' Paullinia cupana (Mart.) Ducke.</title>
        <authorList>
            <person name="Siqueira K.A."/>
            <person name="Liotti R.G."/>
            <person name="Mendes T.A."/>
            <person name="Soares M.A."/>
        </authorList>
    </citation>
    <scope>NUCLEOTIDE SEQUENCE [LARGE SCALE GENOMIC DNA]</scope>
    <source>
        <strain evidence="1 2">342</strain>
    </source>
</reference>
<gene>
    <name evidence="1" type="ORF">CQW29_09865</name>
</gene>
<organism evidence="1 2">
    <name type="scientific">Pantoea coffeiphila</name>
    <dbReference type="NCBI Taxonomy" id="1465635"/>
    <lineage>
        <taxon>Bacteria</taxon>
        <taxon>Pseudomonadati</taxon>
        <taxon>Pseudomonadota</taxon>
        <taxon>Gammaproteobacteria</taxon>
        <taxon>Enterobacterales</taxon>
        <taxon>Erwiniaceae</taxon>
        <taxon>Pantoea</taxon>
    </lineage>
</organism>
<dbReference type="Proteomes" id="UP000239181">
    <property type="component" value="Unassembled WGS sequence"/>
</dbReference>
<dbReference type="OrthoDB" id="570299at2"/>
<proteinExistence type="predicted"/>
<name>A0A2S9IDH9_9GAMM</name>
<dbReference type="AlphaFoldDB" id="A0A2S9IDH9"/>
<protein>
    <submittedName>
        <fullName evidence="1">YecA family protein</fullName>
    </submittedName>
</protein>
<keyword evidence="2" id="KW-1185">Reference proteome</keyword>
<dbReference type="NCBIfam" id="TIGR02292">
    <property type="entry name" value="ygfB_yecA"/>
    <property type="match status" value="1"/>
</dbReference>